<organism evidence="10 11">
    <name type="scientific">Pichia inconspicua</name>
    <dbReference type="NCBI Taxonomy" id="52247"/>
    <lineage>
        <taxon>Eukaryota</taxon>
        <taxon>Fungi</taxon>
        <taxon>Dikarya</taxon>
        <taxon>Ascomycota</taxon>
        <taxon>Saccharomycotina</taxon>
        <taxon>Pichiomycetes</taxon>
        <taxon>Pichiales</taxon>
        <taxon>Pichiaceae</taxon>
        <taxon>Pichia</taxon>
    </lineage>
</organism>
<evidence type="ECO:0000256" key="4">
    <source>
        <dbReference type="ARBA" id="ARBA00022771"/>
    </source>
</evidence>
<dbReference type="Pfam" id="PF21759">
    <property type="entry name" value="AIR2-like_ZnK4"/>
    <property type="match status" value="1"/>
</dbReference>
<reference evidence="10 11" key="1">
    <citation type="journal article" date="2019" name="Front. Genet.">
        <title>Whole-Genome Sequencing of the Opportunistic Yeast Pathogen Candida inconspicua Uncovers Its Hybrid Origin.</title>
        <authorList>
            <person name="Mixao V."/>
            <person name="Hansen A.P."/>
            <person name="Saus E."/>
            <person name="Boekhout T."/>
            <person name="Lass-Florl C."/>
            <person name="Gabaldon T."/>
        </authorList>
    </citation>
    <scope>NUCLEOTIDE SEQUENCE [LARGE SCALE GENOMIC DNA]</scope>
    <source>
        <strain evidence="10 11">CBS 180</strain>
    </source>
</reference>
<dbReference type="GO" id="GO:0071037">
    <property type="term" value="P:nuclear polyadenylation-dependent snRNA catabolic process"/>
    <property type="evidence" value="ECO:0007669"/>
    <property type="project" value="TreeGrafter"/>
</dbReference>
<name>A0A4T0X0A3_9ASCO</name>
<dbReference type="InterPro" id="IPR051644">
    <property type="entry name" value="TRAMP_AT-DNA-binding"/>
</dbReference>
<keyword evidence="5" id="KW-0862">Zinc</keyword>
<sequence length="386" mass="44638">MSEPRVIEDDGGDTIKDVLVEQSLRDEDKLERLEKNLQRAEELRNIELSNNLQTERESNNADDEQRKNKRQKLLGKEDGKSDIMFAPSFEEVTKDKDHLATLRGEGRYFGVVDPDISQPVCSNCHRRGHRRAQCKVVVCHACGKVDDHYESQCPNSMVCSNCGEKGHFRNTCPSKRFQNYCVECNSRDHTTDRCPTIWRSYVLRRKDKNTKIAYPTNMIFCYNCAEKGHYGDDCPEFRVSKTPNINGSAFSGDNLPKELVAQYKNLQHKDTNNRKRSFATSNLNYNYAPPNYNNFSRYDTNSLATGPSKQGIFTKKNASQNQRRINSSYSNDNYGNRQKNYKSNNYRSAVYSGQQNNHNINFGTTRSTYLNNNQHNNYLNSNRKRY</sequence>
<dbReference type="GO" id="GO:0071039">
    <property type="term" value="P:nuclear polyadenylation-dependent CUT catabolic process"/>
    <property type="evidence" value="ECO:0007669"/>
    <property type="project" value="TreeGrafter"/>
</dbReference>
<dbReference type="PANTHER" id="PTHR46543:SF1">
    <property type="entry name" value="ZINC FINGER CCHC DOMAIN-CONTAINING PROTEIN 7"/>
    <property type="match status" value="1"/>
</dbReference>
<dbReference type="GO" id="GO:0071035">
    <property type="term" value="P:nuclear polyadenylation-dependent rRNA catabolic process"/>
    <property type="evidence" value="ECO:0007669"/>
    <property type="project" value="TreeGrafter"/>
</dbReference>
<dbReference type="GO" id="GO:0008270">
    <property type="term" value="F:zinc ion binding"/>
    <property type="evidence" value="ECO:0007669"/>
    <property type="project" value="UniProtKB-KW"/>
</dbReference>
<dbReference type="OrthoDB" id="7608935at2759"/>
<evidence type="ECO:0000313" key="10">
    <source>
        <dbReference type="EMBL" id="TID25481.1"/>
    </source>
</evidence>
<evidence type="ECO:0000313" key="11">
    <source>
        <dbReference type="Proteomes" id="UP000307173"/>
    </source>
</evidence>
<feature type="domain" description="CCHC-type" evidence="9">
    <location>
        <begin position="221"/>
        <end position="236"/>
    </location>
</feature>
<feature type="region of interest" description="Disordered" evidence="8">
    <location>
        <begin position="44"/>
        <end position="77"/>
    </location>
</feature>
<keyword evidence="6" id="KW-0539">Nucleus</keyword>
<feature type="region of interest" description="Disordered" evidence="8">
    <location>
        <begin position="1"/>
        <end position="20"/>
    </location>
</feature>
<evidence type="ECO:0000259" key="9">
    <source>
        <dbReference type="PROSITE" id="PS50158"/>
    </source>
</evidence>
<dbReference type="SUPFAM" id="SSF57756">
    <property type="entry name" value="Retrovirus zinc finger-like domains"/>
    <property type="match status" value="2"/>
</dbReference>
<dbReference type="GO" id="GO:0071031">
    <property type="term" value="P:nuclear mRNA surveillance of mRNA 3'-end processing"/>
    <property type="evidence" value="ECO:0007669"/>
    <property type="project" value="TreeGrafter"/>
</dbReference>
<feature type="compositionally biased region" description="Basic and acidic residues" evidence="8">
    <location>
        <begin position="54"/>
        <end position="66"/>
    </location>
</feature>
<evidence type="ECO:0000256" key="2">
    <source>
        <dbReference type="ARBA" id="ARBA00022723"/>
    </source>
</evidence>
<dbReference type="GO" id="GO:0071036">
    <property type="term" value="P:nuclear polyadenylation-dependent snoRNA catabolic process"/>
    <property type="evidence" value="ECO:0007669"/>
    <property type="project" value="TreeGrafter"/>
</dbReference>
<keyword evidence="2" id="KW-0479">Metal-binding</keyword>
<evidence type="ECO:0000256" key="6">
    <source>
        <dbReference type="ARBA" id="ARBA00023242"/>
    </source>
</evidence>
<comment type="caution">
    <text evidence="10">The sequence shown here is derived from an EMBL/GenBank/DDBJ whole genome shotgun (WGS) entry which is preliminary data.</text>
</comment>
<dbReference type="GO" id="GO:0043633">
    <property type="term" value="P:polyadenylation-dependent RNA catabolic process"/>
    <property type="evidence" value="ECO:0007669"/>
    <property type="project" value="InterPro"/>
</dbReference>
<dbReference type="InterPro" id="IPR036875">
    <property type="entry name" value="Znf_CCHC_sf"/>
</dbReference>
<dbReference type="SMART" id="SM00343">
    <property type="entry name" value="ZnF_C2HC"/>
    <property type="match status" value="5"/>
</dbReference>
<dbReference type="Pfam" id="PF00098">
    <property type="entry name" value="zf-CCHC"/>
    <property type="match status" value="2"/>
</dbReference>
<accession>A0A4T0X0A3</accession>
<keyword evidence="3" id="KW-0677">Repeat</keyword>
<dbReference type="PANTHER" id="PTHR46543">
    <property type="entry name" value="ZINC FINGER CCHC DOMAIN-CONTAINING PROTEIN 7"/>
    <property type="match status" value="1"/>
</dbReference>
<keyword evidence="4 7" id="KW-0863">Zinc-finger</keyword>
<feature type="compositionally biased region" description="Polar residues" evidence="8">
    <location>
        <begin position="316"/>
        <end position="341"/>
    </location>
</feature>
<feature type="domain" description="CCHC-type" evidence="9">
    <location>
        <begin position="159"/>
        <end position="174"/>
    </location>
</feature>
<dbReference type="PIRSF" id="PIRSF018162">
    <property type="entry name" value="PolyA_pol_Air1/2"/>
    <property type="match status" value="1"/>
</dbReference>
<dbReference type="EMBL" id="SELW01000482">
    <property type="protein sequence ID" value="TID25481.1"/>
    <property type="molecule type" value="Genomic_DNA"/>
</dbReference>
<dbReference type="GO" id="GO:0071038">
    <property type="term" value="P:TRAMP-dependent tRNA surveillance pathway"/>
    <property type="evidence" value="ECO:0007669"/>
    <property type="project" value="TreeGrafter"/>
</dbReference>
<feature type="region of interest" description="Disordered" evidence="8">
    <location>
        <begin position="306"/>
        <end position="341"/>
    </location>
</feature>
<dbReference type="AlphaFoldDB" id="A0A4T0X0A3"/>
<dbReference type="PROSITE" id="PS50158">
    <property type="entry name" value="ZF_CCHC"/>
    <property type="match status" value="2"/>
</dbReference>
<evidence type="ECO:0000256" key="5">
    <source>
        <dbReference type="ARBA" id="ARBA00022833"/>
    </source>
</evidence>
<protein>
    <recommendedName>
        <fullName evidence="9">CCHC-type domain-containing protein</fullName>
    </recommendedName>
</protein>
<evidence type="ECO:0000256" key="1">
    <source>
        <dbReference type="ARBA" id="ARBA00004123"/>
    </source>
</evidence>
<dbReference type="Gene3D" id="4.10.60.10">
    <property type="entry name" value="Zinc finger, CCHC-type"/>
    <property type="match status" value="2"/>
</dbReference>
<comment type="subcellular location">
    <subcellularLocation>
        <location evidence="1">Nucleus</location>
    </subcellularLocation>
</comment>
<evidence type="ECO:0000256" key="3">
    <source>
        <dbReference type="ARBA" id="ARBA00022737"/>
    </source>
</evidence>
<gene>
    <name evidence="10" type="ORF">CANINC_002959</name>
</gene>
<dbReference type="InterPro" id="IPR001878">
    <property type="entry name" value="Znf_CCHC"/>
</dbReference>
<evidence type="ECO:0000256" key="8">
    <source>
        <dbReference type="SAM" id="MobiDB-lite"/>
    </source>
</evidence>
<dbReference type="GO" id="GO:0031499">
    <property type="term" value="C:TRAMP complex"/>
    <property type="evidence" value="ECO:0007669"/>
    <property type="project" value="TreeGrafter"/>
</dbReference>
<proteinExistence type="predicted"/>
<dbReference type="STRING" id="52247.A0A4T0X0A3"/>
<dbReference type="GO" id="GO:0003723">
    <property type="term" value="F:RNA binding"/>
    <property type="evidence" value="ECO:0007669"/>
    <property type="project" value="TreeGrafter"/>
</dbReference>
<dbReference type="Proteomes" id="UP000307173">
    <property type="component" value="Unassembled WGS sequence"/>
</dbReference>
<dbReference type="InterPro" id="IPR016713">
    <property type="entry name" value="Air1/2_Saccharomycetales"/>
</dbReference>
<evidence type="ECO:0000256" key="7">
    <source>
        <dbReference type="PROSITE-ProRule" id="PRU00047"/>
    </source>
</evidence>
<keyword evidence="11" id="KW-1185">Reference proteome</keyword>
<dbReference type="InterPro" id="IPR049024">
    <property type="entry name" value="AIR2-like_ZnK4"/>
</dbReference>